<accession>A0A4V6I5J9</accession>
<comment type="caution">
    <text evidence="1">The sequence shown here is derived from an EMBL/GenBank/DDBJ whole genome shotgun (WGS) entry which is preliminary data.</text>
</comment>
<sequence length="125" mass="13264">MNNYNDIVMTSIPVAGWGAKGAQKAMSKAGWLKTASKEAAKVGAISFAASPLDYAAQRNYIEMDIDPAQMLNYATGNAIGNAAGTMAAAGLIKGVSIELNNINKIKRKVCKLEKSMKNKDLNIAK</sequence>
<proteinExistence type="predicted"/>
<gene>
    <name evidence="1" type="ORF">LS79_010585</name>
</gene>
<protein>
    <submittedName>
        <fullName evidence="1">Uncharacterized protein</fullName>
    </submittedName>
</protein>
<evidence type="ECO:0000313" key="2">
    <source>
        <dbReference type="Proteomes" id="UP000029857"/>
    </source>
</evidence>
<name>A0A4V6I5J9_9HELI</name>
<dbReference type="EMBL" id="JRPJ02000061">
    <property type="protein sequence ID" value="TLE08100.1"/>
    <property type="molecule type" value="Genomic_DNA"/>
</dbReference>
<dbReference type="RefSeq" id="WP_138196290.1">
    <property type="nucleotide sequence ID" value="NZ_CAMCCI010000118.1"/>
</dbReference>
<dbReference type="AlphaFoldDB" id="A0A4V6I5J9"/>
<organism evidence="1 2">
    <name type="scientific">Helicobacter bilis</name>
    <dbReference type="NCBI Taxonomy" id="37372"/>
    <lineage>
        <taxon>Bacteria</taxon>
        <taxon>Pseudomonadati</taxon>
        <taxon>Campylobacterota</taxon>
        <taxon>Epsilonproteobacteria</taxon>
        <taxon>Campylobacterales</taxon>
        <taxon>Helicobacteraceae</taxon>
        <taxon>Helicobacter</taxon>
    </lineage>
</organism>
<dbReference type="Proteomes" id="UP000029857">
    <property type="component" value="Unassembled WGS sequence"/>
</dbReference>
<reference evidence="1 2" key="1">
    <citation type="journal article" date="2014" name="Genome Announc.">
        <title>Draft genome sequences of eight enterohepatic helicobacter species isolated from both laboratory and wild rodents.</title>
        <authorList>
            <person name="Sheh A."/>
            <person name="Shen Z."/>
            <person name="Fox J.G."/>
        </authorList>
    </citation>
    <scope>NUCLEOTIDE SEQUENCE [LARGE SCALE GENOMIC DNA]</scope>
    <source>
        <strain evidence="1 2">ATCC 49320</strain>
    </source>
</reference>
<evidence type="ECO:0000313" key="1">
    <source>
        <dbReference type="EMBL" id="TLE08100.1"/>
    </source>
</evidence>